<comment type="caution">
    <text evidence="2">The sequence shown here is derived from an EMBL/GenBank/DDBJ whole genome shotgun (WGS) entry which is preliminary data.</text>
</comment>
<evidence type="ECO:0000313" key="3">
    <source>
        <dbReference type="Proteomes" id="UP001221686"/>
    </source>
</evidence>
<evidence type="ECO:0000313" key="2">
    <source>
        <dbReference type="EMBL" id="MDC0721423.1"/>
    </source>
</evidence>
<reference evidence="2 3" key="1">
    <citation type="submission" date="2022-11" db="EMBL/GenBank/DDBJ databases">
        <title>Minimal conservation of predation-associated metabolite biosynthetic gene clusters underscores biosynthetic potential of Myxococcota including descriptions for ten novel species: Archangium lansinium sp. nov., Myxococcus landrumus sp. nov., Nannocystis bai.</title>
        <authorList>
            <person name="Ahearne A."/>
            <person name="Stevens C."/>
            <person name="Dowd S."/>
        </authorList>
    </citation>
    <scope>NUCLEOTIDE SEQUENCE [LARGE SCALE GENOMIC DNA]</scope>
    <source>
        <strain evidence="2 3">BB15-2</strain>
    </source>
</reference>
<evidence type="ECO:0000256" key="1">
    <source>
        <dbReference type="SAM" id="MobiDB-lite"/>
    </source>
</evidence>
<keyword evidence="3" id="KW-1185">Reference proteome</keyword>
<protein>
    <recommendedName>
        <fullName evidence="4">VWFA domain-containing protein</fullName>
    </recommendedName>
</protein>
<evidence type="ECO:0008006" key="4">
    <source>
        <dbReference type="Google" id="ProtNLM"/>
    </source>
</evidence>
<sequence length="411" mass="43314">MSPLTRHRFFFLAFPCGWRELRPSWRELQPERRCQREVFGGQRYASGVRRLALASFMFAACNGGGSGMTVFSTSITTAPPESTASTSGETAGSTTTSSASGEDSTAGVSTASSTSSSSTSSGGIRDVGMVPDGGDGPPPGCKGKVDLLFTISSAKTMEGQQAKLKASFPGFVATLENEFADFDYHILSTNTFGSWVLPWCEGCGDVCAQTPEYPCTATLEPCDSVQGAGVTFPRGDNATNQRCDLTSGRRYIDTGQSSDLEHAFTCVASLGTNGADQVAEATVKAVADAINAPGGCNEGFLRPDALLVVVAIQDTGDQFSDGTAKDWRDALIDAKGGEADAVVLLVISTDVDDPAGLCGYDPPGVEHKLRTWTELMQPNARFGSICAGSYTDYFEAVAKMIKSQCEVFVPQ</sequence>
<gene>
    <name evidence="2" type="ORF">POL25_31240</name>
</gene>
<proteinExistence type="predicted"/>
<dbReference type="Proteomes" id="UP001221686">
    <property type="component" value="Unassembled WGS sequence"/>
</dbReference>
<organism evidence="2 3">
    <name type="scientific">Nannocystis bainbridge</name>
    <dbReference type="NCBI Taxonomy" id="2995303"/>
    <lineage>
        <taxon>Bacteria</taxon>
        <taxon>Pseudomonadati</taxon>
        <taxon>Myxococcota</taxon>
        <taxon>Polyangia</taxon>
        <taxon>Nannocystales</taxon>
        <taxon>Nannocystaceae</taxon>
        <taxon>Nannocystis</taxon>
    </lineage>
</organism>
<feature type="compositionally biased region" description="Low complexity" evidence="1">
    <location>
        <begin position="72"/>
        <end position="132"/>
    </location>
</feature>
<accession>A0ABT5E7L9</accession>
<feature type="region of interest" description="Disordered" evidence="1">
    <location>
        <begin position="72"/>
        <end position="141"/>
    </location>
</feature>
<dbReference type="RefSeq" id="WP_272089926.1">
    <property type="nucleotide sequence ID" value="NZ_JAQNDL010000003.1"/>
</dbReference>
<dbReference type="EMBL" id="JAQNDL010000003">
    <property type="protein sequence ID" value="MDC0721423.1"/>
    <property type="molecule type" value="Genomic_DNA"/>
</dbReference>
<name>A0ABT5E7L9_9BACT</name>